<protein>
    <submittedName>
        <fullName evidence="3">Uncharacterized protein</fullName>
    </submittedName>
</protein>
<name>A0A3B0QY40_9ZZZZ</name>
<dbReference type="AlphaFoldDB" id="A0A3B0QY40"/>
<dbReference type="EMBL" id="UOEB01000196">
    <property type="protein sequence ID" value="VAV84991.1"/>
    <property type="molecule type" value="Genomic_DNA"/>
</dbReference>
<feature type="domain" description="T9SS-like galactose binding" evidence="2">
    <location>
        <begin position="481"/>
        <end position="582"/>
    </location>
</feature>
<evidence type="ECO:0000313" key="3">
    <source>
        <dbReference type="EMBL" id="VAV84991.1"/>
    </source>
</evidence>
<dbReference type="Pfam" id="PF23759">
    <property type="entry name" value="GBD_T9SS_assoc"/>
    <property type="match status" value="4"/>
</dbReference>
<dbReference type="Gene3D" id="2.60.120.380">
    <property type="match status" value="1"/>
</dbReference>
<feature type="domain" description="T9SS-like galactose binding" evidence="2">
    <location>
        <begin position="186"/>
        <end position="287"/>
    </location>
</feature>
<reference evidence="3" key="1">
    <citation type="submission" date="2018-06" db="EMBL/GenBank/DDBJ databases">
        <authorList>
            <person name="Zhirakovskaya E."/>
        </authorList>
    </citation>
    <scope>NUCLEOTIDE SEQUENCE</scope>
</reference>
<feature type="domain" description="T9SS-like galactose binding" evidence="2">
    <location>
        <begin position="44"/>
        <end position="135"/>
    </location>
</feature>
<evidence type="ECO:0000259" key="1">
    <source>
        <dbReference type="Pfam" id="PF18962"/>
    </source>
</evidence>
<evidence type="ECO:0000259" key="2">
    <source>
        <dbReference type="Pfam" id="PF23759"/>
    </source>
</evidence>
<dbReference type="InterPro" id="IPR056600">
    <property type="entry name" value="GBD_T9SS_assoc"/>
</dbReference>
<accession>A0A3B0QY40</accession>
<organism evidence="3">
    <name type="scientific">hydrothermal vent metagenome</name>
    <dbReference type="NCBI Taxonomy" id="652676"/>
    <lineage>
        <taxon>unclassified sequences</taxon>
        <taxon>metagenomes</taxon>
        <taxon>ecological metagenomes</taxon>
    </lineage>
</organism>
<proteinExistence type="predicted"/>
<feature type="domain" description="T9SS-like galactose binding" evidence="2">
    <location>
        <begin position="333"/>
        <end position="436"/>
    </location>
</feature>
<gene>
    <name evidence="3" type="ORF">MNBD_BACTEROID02-387</name>
</gene>
<dbReference type="NCBIfam" id="TIGR04183">
    <property type="entry name" value="Por_Secre_tail"/>
    <property type="match status" value="1"/>
</dbReference>
<dbReference type="Pfam" id="PF18962">
    <property type="entry name" value="Por_Secre_tail"/>
    <property type="match status" value="1"/>
</dbReference>
<sequence>MTFYNRFDVIVINPKPKRMKRLLLVLGLPLFLFSHFHTYAQAVNDLCSGAITLTVGATCSNTLAVKDGTETDSGIPDPGCANYIGGDLWYKLVMPASGEIRVETDVDDGSITDGGMAVYIGSDCSSLTLLECNDDGNSSSSERFERVEVQQPAGTTIYIRVWEYNNVSAGTFNICAYEFAIPDDATNDDCIDAIELPVGVSCTPIIGSNFGATPSEDIDTTIPDPGCSNYRGDDVWFKIKVPTSGHFEVQTFEDDSFIDGGMAIYSGTCDPNGLTLISCADDNGSIDSTFERIQLFNQTPGETLFVRIWSYFNDTHSTFNICATEINLPLPATNDDCIDAIELTIGATCTPIIGTNSGATNSEDFDATIPNPVCGFYSGGDVWFKVVVPVSGNLEIETYEDDSFISDGGMAVYSGTCNPNGLTLLACDDDGGIITNESFERIQLLNQTPGETLYIRIWAINNFIGTFNICASETIPPPPVSNDDCIDAIELSITNSPIIGTNIGSTSSEDADATIPDPGCASYVGNDVWFKVTIPLSGDLAIETYEDDNSITDGGMAVYSGICNPNGLTLLDCNDDGGIITGASFERVELLGQTPGEILYVRVWSFDNNESGTFNVFAEELNALGVGDKSINNFTMYPNPAKDLVNINFNKALNENISIRVFDIKGKLVLSKKSLDVDNKTSLDISNLESGMYFVKLKNGQQETTRKLIVK</sequence>
<feature type="domain" description="Secretion system C-terminal sorting" evidence="1">
    <location>
        <begin position="636"/>
        <end position="710"/>
    </location>
</feature>
<dbReference type="InterPro" id="IPR026444">
    <property type="entry name" value="Secre_tail"/>
</dbReference>